<dbReference type="PANTHER" id="PTHR31151:SF0">
    <property type="entry name" value="PROLINE-TRNA LIGASE (DUF1680)"/>
    <property type="match status" value="1"/>
</dbReference>
<dbReference type="RefSeq" id="WP_340468520.1">
    <property type="nucleotide sequence ID" value="NZ_JBANBB010000001.1"/>
</dbReference>
<evidence type="ECO:0000313" key="4">
    <source>
        <dbReference type="Proteomes" id="UP001373159"/>
    </source>
</evidence>
<name>A0ABU8ZNH4_9BIFI</name>
<evidence type="ECO:0000259" key="1">
    <source>
        <dbReference type="Pfam" id="PF07944"/>
    </source>
</evidence>
<dbReference type="Proteomes" id="UP001373159">
    <property type="component" value="Unassembled WGS sequence"/>
</dbReference>
<dbReference type="InterPro" id="IPR008928">
    <property type="entry name" value="6-hairpin_glycosidase_sf"/>
</dbReference>
<accession>A0ABU8ZNH4</accession>
<sequence>MDSEQTDQECVDQASRQLYIGNTGTVEFNLDLPVQGALGTRISWASSDGRWIETDGTVHQPEYGRGDRDVRLTATIVKGQAESQRVFDVKVLQLPNRIEVERVYPMHLRARKGSVYHLPMFTAVLTTDGQCLSQKIDWDEDVEQCSDTLGEHTFHGTIDGSSIAVKCRVEITEDDPHGTVDSHPRLTPIPIGVVRLTGDGILAGNQRRRVEFLKTLDDDQLLGEFRKASGLDTKGAAPMIGWDAPDSLLRGHTTGHVLSAYALGYAASGEEALRRKLTYLVDGLAEVQKAFEADPDTKPGFLSAYSEKQFDQLETYTPYPTIWAPYYTLHKILAGLIDAYQYAGNKTALRVASDLGDWVYARVHRLPHEQLQNMWSMYIAGEFGGMNESLARLHALTGKPEHLAAARLFDNDRLMVPMRQKVDALGGLHANQHIPQVIGSVELYRQTGLPYYLDQAEFFLKSVIAHHAYAMGGTGQGEMFQQPDVIGALLRDNTAESCASYNLLKLAALLFSFDPDTVYSDYTELTTLNHIAASTDHVPQGGSLYFFPTQPGGRKEFDVENSCCHGTGLESHFYYANGAFYTDADSLSIQQYLSCRVDDPSEGINFTINTEDRHPDKVDIRLNHLERGNIALRIPAWSRGQVRLTVNGEALDLPGEGRAQTTIVLDKALCGVPSWDGVRIGLRFAPSIHLVGTPDRPDLVSVMWGPYVLAALSDSEETLQLAIDRQDPERSFRREKDQLVFMHKPSGLTFVPLPMIAQERYHMYVGVQQS</sequence>
<evidence type="ECO:0000259" key="2">
    <source>
        <dbReference type="Pfam" id="PF20578"/>
    </source>
</evidence>
<dbReference type="EMBL" id="JBANBB010000001">
    <property type="protein sequence ID" value="MEK0305972.1"/>
    <property type="molecule type" value="Genomic_DNA"/>
</dbReference>
<dbReference type="Pfam" id="PF07944">
    <property type="entry name" value="Beta-AFase-like_GH127_cat"/>
    <property type="match status" value="1"/>
</dbReference>
<gene>
    <name evidence="3" type="ORF">V8P97_00545</name>
</gene>
<dbReference type="SUPFAM" id="SSF48208">
    <property type="entry name" value="Six-hairpin glycosidases"/>
    <property type="match status" value="1"/>
</dbReference>
<comment type="caution">
    <text evidence="3">The sequence shown here is derived from an EMBL/GenBank/DDBJ whole genome shotgun (WGS) entry which is preliminary data.</text>
</comment>
<reference evidence="3 4" key="1">
    <citation type="submission" date="2024-02" db="EMBL/GenBank/DDBJ databases">
        <title>Bifidobacterium honeyensis sp. nov., isolated from the comb honey.</title>
        <authorList>
            <person name="Liu W."/>
            <person name="Li Y."/>
        </authorList>
    </citation>
    <scope>NUCLEOTIDE SEQUENCE [LARGE SCALE GENOMIC DNA]</scope>
    <source>
        <strain evidence="3 4">IMAU50988</strain>
    </source>
</reference>
<dbReference type="InterPro" id="IPR012878">
    <property type="entry name" value="Beta-AFase-like_GH127_cat"/>
</dbReference>
<keyword evidence="4" id="KW-1185">Reference proteome</keyword>
<feature type="domain" description="Non-reducing end beta-L-arabinofuranosidase-like GH127 catalytic" evidence="1">
    <location>
        <begin position="194"/>
        <end position="576"/>
    </location>
</feature>
<protein>
    <submittedName>
        <fullName evidence="3">Beta-L-arabinofuranosidase domain-containing protein</fullName>
    </submittedName>
</protein>
<dbReference type="PANTHER" id="PTHR31151">
    <property type="entry name" value="PROLINE-TRNA LIGASE (DUF1680)"/>
    <property type="match status" value="1"/>
</dbReference>
<proteinExistence type="predicted"/>
<dbReference type="Pfam" id="PF20578">
    <property type="entry name" value="aBig_2"/>
    <property type="match status" value="1"/>
</dbReference>
<organism evidence="3 4">
    <name type="scientific">Bifidobacterium favimelis</name>
    <dbReference type="NCBI Taxonomy" id="3122979"/>
    <lineage>
        <taxon>Bacteria</taxon>
        <taxon>Bacillati</taxon>
        <taxon>Actinomycetota</taxon>
        <taxon>Actinomycetes</taxon>
        <taxon>Bifidobacteriales</taxon>
        <taxon>Bifidobacteriaceae</taxon>
        <taxon>Bifidobacterium</taxon>
    </lineage>
</organism>
<feature type="domain" description="Atrophied bacterial Ig" evidence="2">
    <location>
        <begin position="11"/>
        <end position="93"/>
    </location>
</feature>
<evidence type="ECO:0000313" key="3">
    <source>
        <dbReference type="EMBL" id="MEK0305972.1"/>
    </source>
</evidence>
<dbReference type="InterPro" id="IPR046780">
    <property type="entry name" value="aBig_2"/>
</dbReference>